<organism evidence="2 3">
    <name type="scientific">Virgibacillus natechei</name>
    <dbReference type="NCBI Taxonomy" id="1216297"/>
    <lineage>
        <taxon>Bacteria</taxon>
        <taxon>Bacillati</taxon>
        <taxon>Bacillota</taxon>
        <taxon>Bacilli</taxon>
        <taxon>Bacillales</taxon>
        <taxon>Bacillaceae</taxon>
        <taxon>Virgibacillus</taxon>
    </lineage>
</organism>
<keyword evidence="2" id="KW-0255">Endonuclease</keyword>
<evidence type="ECO:0000313" key="2">
    <source>
        <dbReference type="EMBL" id="MBP1968399.1"/>
    </source>
</evidence>
<evidence type="ECO:0000313" key="3">
    <source>
        <dbReference type="Proteomes" id="UP001519345"/>
    </source>
</evidence>
<dbReference type="EMBL" id="JAGGKX010000002">
    <property type="protein sequence ID" value="MBP1968399.1"/>
    <property type="molecule type" value="Genomic_DNA"/>
</dbReference>
<keyword evidence="2" id="KW-0378">Hydrolase</keyword>
<dbReference type="InterPro" id="IPR008538">
    <property type="entry name" value="Uma2"/>
</dbReference>
<dbReference type="CDD" id="cd06260">
    <property type="entry name" value="DUF820-like"/>
    <property type="match status" value="1"/>
</dbReference>
<protein>
    <submittedName>
        <fullName evidence="2">Uma2 family endonuclease</fullName>
    </submittedName>
</protein>
<dbReference type="InterPro" id="IPR011335">
    <property type="entry name" value="Restrct_endonuc-II-like"/>
</dbReference>
<reference evidence="2 3" key="1">
    <citation type="submission" date="2021-03" db="EMBL/GenBank/DDBJ databases">
        <title>Genomic Encyclopedia of Type Strains, Phase IV (KMG-IV): sequencing the most valuable type-strain genomes for metagenomic binning, comparative biology and taxonomic classification.</title>
        <authorList>
            <person name="Goeker M."/>
        </authorList>
    </citation>
    <scope>NUCLEOTIDE SEQUENCE [LARGE SCALE GENOMIC DNA]</scope>
    <source>
        <strain evidence="2 3">DSM 25609</strain>
    </source>
</reference>
<dbReference type="Pfam" id="PF05685">
    <property type="entry name" value="Uma2"/>
    <property type="match status" value="1"/>
</dbReference>
<sequence>MDHLDKNKTYTLDEFLFQVKEERAELYEGVPVFMAPASYEHEGVIANLIGEFRTVLKRNTCQVFGSNLQVVLPFTAEKKGIEDVTVLPDISIVCERSKLQNNRCYGAPDLVIEVLSPSTARNDRLLKRRYYEKAGVKEYLIVDFQNQIIEKYVLHLESFQLEEIYDQENQTYTSTIFPDITFTIEDIFFLN</sequence>
<feature type="domain" description="Putative restriction endonuclease" evidence="1">
    <location>
        <begin position="20"/>
        <end position="184"/>
    </location>
</feature>
<dbReference type="PANTHER" id="PTHR34107">
    <property type="entry name" value="SLL0198 PROTEIN-RELATED"/>
    <property type="match status" value="1"/>
</dbReference>
<dbReference type="PANTHER" id="PTHR34107:SF4">
    <property type="entry name" value="SLL1222 PROTEIN"/>
    <property type="match status" value="1"/>
</dbReference>
<gene>
    <name evidence="2" type="ORF">J2Z83_000491</name>
</gene>
<dbReference type="GO" id="GO:0004519">
    <property type="term" value="F:endonuclease activity"/>
    <property type="evidence" value="ECO:0007669"/>
    <property type="project" value="UniProtKB-KW"/>
</dbReference>
<keyword evidence="3" id="KW-1185">Reference proteome</keyword>
<dbReference type="Gene3D" id="3.90.1570.10">
    <property type="entry name" value="tt1808, chain A"/>
    <property type="match status" value="1"/>
</dbReference>
<dbReference type="RefSeq" id="WP_209461635.1">
    <property type="nucleotide sequence ID" value="NZ_CP110224.1"/>
</dbReference>
<evidence type="ECO:0000259" key="1">
    <source>
        <dbReference type="Pfam" id="PF05685"/>
    </source>
</evidence>
<keyword evidence="2" id="KW-0540">Nuclease</keyword>
<accession>A0ABS4IBT4</accession>
<proteinExistence type="predicted"/>
<dbReference type="Proteomes" id="UP001519345">
    <property type="component" value="Unassembled WGS sequence"/>
</dbReference>
<dbReference type="InterPro" id="IPR012296">
    <property type="entry name" value="Nuclease_put_TT1808"/>
</dbReference>
<dbReference type="SUPFAM" id="SSF52980">
    <property type="entry name" value="Restriction endonuclease-like"/>
    <property type="match status" value="1"/>
</dbReference>
<name>A0ABS4IBT4_9BACI</name>
<comment type="caution">
    <text evidence="2">The sequence shown here is derived from an EMBL/GenBank/DDBJ whole genome shotgun (WGS) entry which is preliminary data.</text>
</comment>